<dbReference type="SMART" id="SM00857">
    <property type="entry name" value="Resolvase"/>
    <property type="match status" value="1"/>
</dbReference>
<evidence type="ECO:0000313" key="3">
    <source>
        <dbReference type="EMBL" id="MCW1042219.1"/>
    </source>
</evidence>
<dbReference type="Proteomes" id="UP000284046">
    <property type="component" value="Unassembled WGS sequence"/>
</dbReference>
<dbReference type="Gene3D" id="3.40.50.1390">
    <property type="entry name" value="Resolvase, N-terminal catalytic domain"/>
    <property type="match status" value="1"/>
</dbReference>
<organism evidence="4 5">
    <name type="scientific">Streptococcus anginosus</name>
    <dbReference type="NCBI Taxonomy" id="1328"/>
    <lineage>
        <taxon>Bacteria</taxon>
        <taxon>Bacillati</taxon>
        <taxon>Bacillota</taxon>
        <taxon>Bacilli</taxon>
        <taxon>Lactobacillales</taxon>
        <taxon>Streptococcaceae</taxon>
        <taxon>Streptococcus</taxon>
        <taxon>Streptococcus anginosus group</taxon>
    </lineage>
</organism>
<dbReference type="EMBL" id="QRWZ01000001">
    <property type="protein sequence ID" value="RGT62632.1"/>
    <property type="molecule type" value="Genomic_DNA"/>
</dbReference>
<gene>
    <name evidence="4" type="ORF">DWX18_00520</name>
    <name evidence="3" type="ORF">OJ597_07140</name>
</gene>
<feature type="domain" description="Recombinase" evidence="2">
    <location>
        <begin position="184"/>
        <end position="316"/>
    </location>
</feature>
<keyword evidence="6" id="KW-1185">Reference proteome</keyword>
<dbReference type="Pfam" id="PF00239">
    <property type="entry name" value="Resolvase"/>
    <property type="match status" value="1"/>
</dbReference>
<evidence type="ECO:0000313" key="6">
    <source>
        <dbReference type="Proteomes" id="UP001526076"/>
    </source>
</evidence>
<reference evidence="4 5" key="1">
    <citation type="submission" date="2018-08" db="EMBL/GenBank/DDBJ databases">
        <title>A genome reference for cultivated species of the human gut microbiota.</title>
        <authorList>
            <person name="Zou Y."/>
            <person name="Xue W."/>
            <person name="Luo G."/>
        </authorList>
    </citation>
    <scope>NUCLEOTIDE SEQUENCE [LARGE SCALE GENOMIC DNA]</scope>
    <source>
        <strain evidence="4 5">AF18-38</strain>
    </source>
</reference>
<dbReference type="Proteomes" id="UP001526076">
    <property type="component" value="Unassembled WGS sequence"/>
</dbReference>
<dbReference type="Gene3D" id="3.90.1750.20">
    <property type="entry name" value="Putative Large Serine Recombinase, Chain B, Domain 2"/>
    <property type="match status" value="1"/>
</dbReference>
<feature type="domain" description="Resolvase/invertase-type recombinase catalytic" evidence="1">
    <location>
        <begin position="22"/>
        <end position="176"/>
    </location>
</feature>
<evidence type="ECO:0000313" key="5">
    <source>
        <dbReference type="Proteomes" id="UP000284046"/>
    </source>
</evidence>
<dbReference type="InterPro" id="IPR011109">
    <property type="entry name" value="DNA_bind_recombinase_dom"/>
</dbReference>
<proteinExistence type="predicted"/>
<sequence>MARTKNRYRLEADEKRTSSTYQTGIYVRLSKERTESWRNKSQSIGTQESLAKTFAKENGLTVVKTYIDYEYSGTQFDRPAFQEMMEDIKKGTINCILIRDLSRLGRDYIEMGRLIDKVFPFLGVRFISINDHLDTLHGLEEKKSFEVEIKNLVNDLYSKDISKKVTSYVIHQASQGYFLGRFAPYGYQIEKQEGGKKLIIDPVVKPILHSVFEQFLDGKSVAQVTNYLNQSKVAIPTTYRHTGQLYQSDTDAPQWRASTLLRLIQNPAYQGHLVQRRTNNHLTETDFIRVEQAHEAYISQTEFEKILSALHSRRSVKKRTEPKTPNRYKGLIYATGNFKQMYRYCRHFSNQKSDYDYYYFMDYVYNPFKSEKQTVYISEVALDKIIARLLQTEMTCLGTLEELLPRLQATKEERQNDYQQRIKQHRQTISSLQSDLSDLYASYRLLGVDKERYLAQKSERQAKIRTLSHEVINCEHAIGKVEEEYHHQVVWLKALASCQQVDVITADLLRAVIERIEVSVDKEVAVTFTCQMGGDWDA</sequence>
<dbReference type="InterPro" id="IPR038109">
    <property type="entry name" value="DNA_bind_recomb_sf"/>
</dbReference>
<name>A0A412PQ89_STRAP</name>
<dbReference type="AlphaFoldDB" id="A0A412PQ89"/>
<dbReference type="InterPro" id="IPR006119">
    <property type="entry name" value="Resolv_N"/>
</dbReference>
<comment type="caution">
    <text evidence="4">The sequence shown here is derived from an EMBL/GenBank/DDBJ whole genome shotgun (WGS) entry which is preliminary data.</text>
</comment>
<dbReference type="GO" id="GO:0003677">
    <property type="term" value="F:DNA binding"/>
    <property type="evidence" value="ECO:0007669"/>
    <property type="project" value="InterPro"/>
</dbReference>
<dbReference type="GO" id="GO:0000150">
    <property type="term" value="F:DNA strand exchange activity"/>
    <property type="evidence" value="ECO:0007669"/>
    <property type="project" value="InterPro"/>
</dbReference>
<dbReference type="PROSITE" id="PS51736">
    <property type="entry name" value="RECOMBINASES_3"/>
    <property type="match status" value="1"/>
</dbReference>
<dbReference type="EMBL" id="JAPAHU010000011">
    <property type="protein sequence ID" value="MCW1042219.1"/>
    <property type="molecule type" value="Genomic_DNA"/>
</dbReference>
<accession>A0A412PQ89</accession>
<dbReference type="PROSITE" id="PS51737">
    <property type="entry name" value="RECOMBINASE_DNA_BIND"/>
    <property type="match status" value="1"/>
</dbReference>
<dbReference type="InterPro" id="IPR050639">
    <property type="entry name" value="SSR_resolvase"/>
</dbReference>
<protein>
    <submittedName>
        <fullName evidence="3 4">Recombinase</fullName>
    </submittedName>
</protein>
<reference evidence="3 6" key="2">
    <citation type="submission" date="2022-10" db="EMBL/GenBank/DDBJ databases">
        <title>Comparative genomic study of S. anginosus.</title>
        <authorList>
            <person name="Prasad A."/>
            <person name="Ene A."/>
            <person name="Jablonska S."/>
            <person name="Du J."/>
            <person name="Wolfe A.J."/>
            <person name="Putonti C."/>
        </authorList>
    </citation>
    <scope>NUCLEOTIDE SEQUENCE [LARGE SCALE GENOMIC DNA]</scope>
    <source>
        <strain evidence="3 6">UMB9231</strain>
    </source>
</reference>
<dbReference type="InterPro" id="IPR036162">
    <property type="entry name" value="Resolvase-like_N_sf"/>
</dbReference>
<evidence type="ECO:0000259" key="1">
    <source>
        <dbReference type="PROSITE" id="PS51736"/>
    </source>
</evidence>
<evidence type="ECO:0000313" key="4">
    <source>
        <dbReference type="EMBL" id="RGT62632.1"/>
    </source>
</evidence>
<dbReference type="PANTHER" id="PTHR30461:SF23">
    <property type="entry name" value="DNA RECOMBINASE-RELATED"/>
    <property type="match status" value="1"/>
</dbReference>
<dbReference type="Pfam" id="PF07508">
    <property type="entry name" value="Recombinase"/>
    <property type="match status" value="1"/>
</dbReference>
<evidence type="ECO:0000259" key="2">
    <source>
        <dbReference type="PROSITE" id="PS51737"/>
    </source>
</evidence>
<dbReference type="RefSeq" id="WP_007517220.1">
    <property type="nucleotide sequence ID" value="NZ_CP118046.1"/>
</dbReference>
<dbReference type="SUPFAM" id="SSF53041">
    <property type="entry name" value="Resolvase-like"/>
    <property type="match status" value="1"/>
</dbReference>
<dbReference type="PANTHER" id="PTHR30461">
    <property type="entry name" value="DNA-INVERTASE FROM LAMBDOID PROPHAGE"/>
    <property type="match status" value="1"/>
</dbReference>